<feature type="coiled-coil region" evidence="1">
    <location>
        <begin position="420"/>
        <end position="447"/>
    </location>
</feature>
<evidence type="ECO:0000256" key="2">
    <source>
        <dbReference type="SAM" id="MobiDB-lite"/>
    </source>
</evidence>
<protein>
    <submittedName>
        <fullName evidence="3">A kinase (PRKA) anchor protein 17A</fullName>
    </submittedName>
</protein>
<evidence type="ECO:0000256" key="1">
    <source>
        <dbReference type="SAM" id="Coils"/>
    </source>
</evidence>
<proteinExistence type="predicted"/>
<keyword evidence="1" id="KW-0175">Coiled coil</keyword>
<sequence length="484" mass="56617">MSELFKLNDKLYLKPLSRIAITVKITNITTTSEVYNKAISNWEIIQKIKKLSPLILTTDINFKLERSSLEYLRFICDLTSRSDLKQAIVHVDKQNIKLPGFTKSLPLRAVEYKNEYPRPHDWTAFFRDAPNLDESIPGQRPDTIVIRDLPIRWFIDNEFNSEQPSEQRVREAFKCFGDIRNVDIPMLDPVQNIELLSKLGLNKSDISKETKYIRDYLGEAENIVSSSSDLLSSDDSRNNPQKGFGRIDPNSGSFSAGDGPLTFTTYVQYQHFLAFSKAIEALRGVKLLYSPEKTEPFDESNQFAASILVDFDRTQHLSDAKIKKRKECSLRLDKLSKKRKQQTLVEEAERLEKELEKKQLAEKIAEKEEMLRLAKKRAREEEKAADMLKAEKLRRREADKHCKREKDALQEQIDLITAHDEAYRNKLAQAERLIAFLNDKLRKRSEREFEREKPDDQLMRERILARREQDLRERLLQKMNHNKK</sequence>
<dbReference type="GO" id="GO:0016301">
    <property type="term" value="F:kinase activity"/>
    <property type="evidence" value="ECO:0007669"/>
    <property type="project" value="UniProtKB-KW"/>
</dbReference>
<name>A0ABD2QNK1_9PLAT</name>
<evidence type="ECO:0000313" key="4">
    <source>
        <dbReference type="Proteomes" id="UP001626550"/>
    </source>
</evidence>
<feature type="coiled-coil region" evidence="1">
    <location>
        <begin position="334"/>
        <end position="391"/>
    </location>
</feature>
<accession>A0ABD2QNK1</accession>
<reference evidence="3 4" key="1">
    <citation type="submission" date="2024-11" db="EMBL/GenBank/DDBJ databases">
        <title>Adaptive evolution of stress response genes in parasites aligns with host niche diversity.</title>
        <authorList>
            <person name="Hahn C."/>
            <person name="Resl P."/>
        </authorList>
    </citation>
    <scope>NUCLEOTIDE SEQUENCE [LARGE SCALE GENOMIC DNA]</scope>
    <source>
        <strain evidence="3">EGGRZ-B1_66</strain>
        <tissue evidence="3">Body</tissue>
    </source>
</reference>
<comment type="caution">
    <text evidence="3">The sequence shown here is derived from an EMBL/GenBank/DDBJ whole genome shotgun (WGS) entry which is preliminary data.</text>
</comment>
<dbReference type="PANTHER" id="PTHR12484:SF4">
    <property type="entry name" value="A-KINASE ANCHOR PROTEIN 17A"/>
    <property type="match status" value="1"/>
</dbReference>
<dbReference type="InterPro" id="IPR056852">
    <property type="entry name" value="AK17A/B"/>
</dbReference>
<keyword evidence="3" id="KW-0808">Transferase</keyword>
<dbReference type="AlphaFoldDB" id="A0ABD2QNK1"/>
<keyword evidence="4" id="KW-1185">Reference proteome</keyword>
<dbReference type="EMBL" id="JBJKFK010000010">
    <property type="protein sequence ID" value="KAL3321114.1"/>
    <property type="molecule type" value="Genomic_DNA"/>
</dbReference>
<dbReference type="Pfam" id="PF25015">
    <property type="entry name" value="RBD_AKAP-17A"/>
    <property type="match status" value="2"/>
</dbReference>
<evidence type="ECO:0000313" key="3">
    <source>
        <dbReference type="EMBL" id="KAL3321114.1"/>
    </source>
</evidence>
<feature type="region of interest" description="Disordered" evidence="2">
    <location>
        <begin position="228"/>
        <end position="251"/>
    </location>
</feature>
<dbReference type="PANTHER" id="PTHR12484">
    <property type="entry name" value="B-LYMPHOCYTE ANTIGEN-RELATED"/>
    <property type="match status" value="1"/>
</dbReference>
<dbReference type="Proteomes" id="UP001626550">
    <property type="component" value="Unassembled WGS sequence"/>
</dbReference>
<gene>
    <name evidence="3" type="primary">AKAP17A</name>
    <name evidence="3" type="ORF">Ciccas_000189</name>
</gene>
<keyword evidence="3" id="KW-0418">Kinase</keyword>
<organism evidence="3 4">
    <name type="scientific">Cichlidogyrus casuarinus</name>
    <dbReference type="NCBI Taxonomy" id="1844966"/>
    <lineage>
        <taxon>Eukaryota</taxon>
        <taxon>Metazoa</taxon>
        <taxon>Spiralia</taxon>
        <taxon>Lophotrochozoa</taxon>
        <taxon>Platyhelminthes</taxon>
        <taxon>Monogenea</taxon>
        <taxon>Monopisthocotylea</taxon>
        <taxon>Dactylogyridea</taxon>
        <taxon>Ancyrocephalidae</taxon>
        <taxon>Cichlidogyrus</taxon>
    </lineage>
</organism>